<dbReference type="EMBL" id="WSZM01000458">
    <property type="protein sequence ID" value="KAF4032834.1"/>
    <property type="molecule type" value="Genomic_DNA"/>
</dbReference>
<evidence type="ECO:0000313" key="2">
    <source>
        <dbReference type="EMBL" id="KAF4032834.1"/>
    </source>
</evidence>
<keyword evidence="3" id="KW-1185">Reference proteome</keyword>
<organism evidence="2 3">
    <name type="scientific">Phytophthora infestans</name>
    <name type="common">Potato late blight agent</name>
    <name type="synonym">Botrytis infestans</name>
    <dbReference type="NCBI Taxonomy" id="4787"/>
    <lineage>
        <taxon>Eukaryota</taxon>
        <taxon>Sar</taxon>
        <taxon>Stramenopiles</taxon>
        <taxon>Oomycota</taxon>
        <taxon>Peronosporomycetes</taxon>
        <taxon>Peronosporales</taxon>
        <taxon>Peronosporaceae</taxon>
        <taxon>Phytophthora</taxon>
    </lineage>
</organism>
<gene>
    <name evidence="2" type="ORF">GN244_ATG15240</name>
</gene>
<sequence length="228" mass="24636">MDGDSQSAVPDGEEEAAKGERSTEITQDSDLDSTLDVDDDLFDLEMWDFDQDTFSIEPAAIMSSATLTNSATLMSSSPLQSQQITSHPENTTNQVEGPEWNLADLDSCPSASQISLGTLDISELSQNIISGCNSDGAVSKTQDGASVTTLVENAAMYLQACAAGKARDGQSALAEKQVSIERSNTRTEMRVVDEMNLPPYVDGKPRQQKIRHWASNGAMRRYGTVTYP</sequence>
<reference evidence="2" key="1">
    <citation type="submission" date="2020-04" db="EMBL/GenBank/DDBJ databases">
        <title>Hybrid Assembly of Korean Phytophthora infestans isolates.</title>
        <authorList>
            <person name="Prokchorchik M."/>
            <person name="Lee Y."/>
            <person name="Seo J."/>
            <person name="Cho J.-H."/>
            <person name="Park Y.-E."/>
            <person name="Jang D.-C."/>
            <person name="Im J.-S."/>
            <person name="Choi J.-G."/>
            <person name="Park H.-J."/>
            <person name="Lee G.-B."/>
            <person name="Lee Y.-G."/>
            <person name="Hong S.-Y."/>
            <person name="Cho K."/>
            <person name="Sohn K.H."/>
        </authorList>
    </citation>
    <scope>NUCLEOTIDE SEQUENCE</scope>
    <source>
        <strain evidence="2">KR_1_A1</strain>
    </source>
</reference>
<accession>A0A833SVU8</accession>
<protein>
    <submittedName>
        <fullName evidence="2">Uncharacterized protein</fullName>
    </submittedName>
</protein>
<dbReference type="AlphaFoldDB" id="A0A833SVU8"/>
<name>A0A833SVU8_PHYIN</name>
<dbReference type="Proteomes" id="UP000602510">
    <property type="component" value="Unassembled WGS sequence"/>
</dbReference>
<proteinExistence type="predicted"/>
<evidence type="ECO:0000256" key="1">
    <source>
        <dbReference type="SAM" id="MobiDB-lite"/>
    </source>
</evidence>
<comment type="caution">
    <text evidence="2">The sequence shown here is derived from an EMBL/GenBank/DDBJ whole genome shotgun (WGS) entry which is preliminary data.</text>
</comment>
<feature type="region of interest" description="Disordered" evidence="1">
    <location>
        <begin position="1"/>
        <end position="35"/>
    </location>
</feature>
<evidence type="ECO:0000313" key="3">
    <source>
        <dbReference type="Proteomes" id="UP000602510"/>
    </source>
</evidence>